<accession>A0AAR2IM07</accession>
<dbReference type="Pfam" id="PF15669">
    <property type="entry name" value="CCDC24"/>
    <property type="match status" value="1"/>
</dbReference>
<dbReference type="AlphaFoldDB" id="A0AAR2IM07"/>
<dbReference type="PANTHER" id="PTHR28601">
    <property type="entry name" value="COILED-COIL DOMAIN-CONTAINING PROTEIN 24"/>
    <property type="match status" value="1"/>
</dbReference>
<reference evidence="2" key="3">
    <citation type="submission" date="2025-09" db="UniProtKB">
        <authorList>
            <consortium name="Ensembl"/>
        </authorList>
    </citation>
    <scope>IDENTIFICATION</scope>
</reference>
<evidence type="ECO:0000313" key="3">
    <source>
        <dbReference type="Proteomes" id="UP001501920"/>
    </source>
</evidence>
<name>A0AAR2IM07_PYGNA</name>
<dbReference type="Proteomes" id="UP001501920">
    <property type="component" value="Chromosome 2"/>
</dbReference>
<organism evidence="2 3">
    <name type="scientific">Pygocentrus nattereri</name>
    <name type="common">Red-bellied piranha</name>
    <dbReference type="NCBI Taxonomy" id="42514"/>
    <lineage>
        <taxon>Eukaryota</taxon>
        <taxon>Metazoa</taxon>
        <taxon>Chordata</taxon>
        <taxon>Craniata</taxon>
        <taxon>Vertebrata</taxon>
        <taxon>Euteleostomi</taxon>
        <taxon>Actinopterygii</taxon>
        <taxon>Neopterygii</taxon>
        <taxon>Teleostei</taxon>
        <taxon>Ostariophysi</taxon>
        <taxon>Characiformes</taxon>
        <taxon>Characoidei</taxon>
        <taxon>Pygocentrus</taxon>
    </lineage>
</organism>
<reference evidence="2 3" key="1">
    <citation type="submission" date="2020-10" db="EMBL/GenBank/DDBJ databases">
        <title>Pygocentrus nattereri (red-bellied piranha) genome, fPygNat1, primary haplotype.</title>
        <authorList>
            <person name="Myers G."/>
            <person name="Meyer A."/>
            <person name="Karagic N."/>
            <person name="Pippel M."/>
            <person name="Winkler S."/>
            <person name="Tracey A."/>
            <person name="Wood J."/>
            <person name="Formenti G."/>
            <person name="Howe K."/>
            <person name="Fedrigo O."/>
            <person name="Jarvis E.D."/>
        </authorList>
    </citation>
    <scope>NUCLEOTIDE SEQUENCE [LARGE SCALE GENOMIC DNA]</scope>
</reference>
<protein>
    <recommendedName>
        <fullName evidence="4">Coiled-coil domain containing 24</fullName>
    </recommendedName>
</protein>
<evidence type="ECO:0008006" key="4">
    <source>
        <dbReference type="Google" id="ProtNLM"/>
    </source>
</evidence>
<feature type="region of interest" description="Disordered" evidence="1">
    <location>
        <begin position="121"/>
        <end position="161"/>
    </location>
</feature>
<dbReference type="InterPro" id="IPR031367">
    <property type="entry name" value="CCDC24"/>
</dbReference>
<proteinExistence type="predicted"/>
<dbReference type="GeneTree" id="ENSGT00940000167115"/>
<reference evidence="2" key="2">
    <citation type="submission" date="2025-08" db="UniProtKB">
        <authorList>
            <consortium name="Ensembl"/>
        </authorList>
    </citation>
    <scope>IDENTIFICATION</scope>
</reference>
<evidence type="ECO:0000256" key="1">
    <source>
        <dbReference type="SAM" id="MobiDB-lite"/>
    </source>
</evidence>
<feature type="compositionally biased region" description="Low complexity" evidence="1">
    <location>
        <begin position="134"/>
        <end position="160"/>
    </location>
</feature>
<keyword evidence="3" id="KW-1185">Reference proteome</keyword>
<dbReference type="PANTHER" id="PTHR28601:SF1">
    <property type="entry name" value="COILED-COIL DOMAIN-CONTAINING PROTEIN 24"/>
    <property type="match status" value="1"/>
</dbReference>
<sequence length="301" mass="34297">MENIQPQQSVWDLLKDCVPDSELPEIRTVLGEGLIDMYTEIYSEMHMWEQIWQEVQSEKCRPQIPRRCITLTDPPAIKDLLRAELQLLLLTLQEKAARLGRNGDDIMSQYSPRVVSYALGDSGRKGSPGSQCEAAISPSRTASSSSNIGSRSSPRLSSRSSCEDEIEGLRHKLNVTHIDEVVSHLKSCLTEECEALKKDIQFLQESVDLEFQKQRELELMEPTLTELKEERRIIQRDLHVQSLMSESSDKLKPGSSPVPSRLEDCKSKIKFREEEKGGVFLLAEPRGRWYEPRNLCVTINI</sequence>
<dbReference type="Ensembl" id="ENSPNAT00000065296.1">
    <property type="protein sequence ID" value="ENSPNAP00000039029.1"/>
    <property type="gene ID" value="ENSPNAG00000008385.2"/>
</dbReference>
<evidence type="ECO:0000313" key="2">
    <source>
        <dbReference type="Ensembl" id="ENSPNAP00000039029.1"/>
    </source>
</evidence>